<feature type="binding site" evidence="4">
    <location>
        <begin position="8"/>
        <end position="9"/>
    </location>
    <ligand>
        <name>D-ribulose 5-phosphate</name>
        <dbReference type="ChEBI" id="CHEBI:58121"/>
    </ligand>
</feature>
<evidence type="ECO:0000313" key="5">
    <source>
        <dbReference type="EMBL" id="AKI96490.1"/>
    </source>
</evidence>
<feature type="binding site" evidence="4">
    <location>
        <position position="132"/>
    </location>
    <ligand>
        <name>D-ribulose 5-phosphate</name>
        <dbReference type="ChEBI" id="CHEBI:58121"/>
    </ligand>
</feature>
<feature type="active site" description="Proton donor" evidence="3">
    <location>
        <position position="98"/>
    </location>
</feature>
<feature type="binding site" evidence="4">
    <location>
        <position position="136"/>
    </location>
    <ligand>
        <name>D-ribulose 5-phosphate</name>
        <dbReference type="ChEBI" id="CHEBI:58121"/>
    </ligand>
</feature>
<feature type="active site" description="Proton acceptor" evidence="3">
    <location>
        <position position="65"/>
    </location>
</feature>
<evidence type="ECO:0000256" key="1">
    <source>
        <dbReference type="ARBA" id="ARBA00008754"/>
    </source>
</evidence>
<dbReference type="SUPFAM" id="SSF89623">
    <property type="entry name" value="Ribose/Galactose isomerase RpiB/AlsB"/>
    <property type="match status" value="1"/>
</dbReference>
<dbReference type="RefSeq" id="WP_047753625.1">
    <property type="nucleotide sequence ID" value="NZ_CAJUHA010000010.1"/>
</dbReference>
<reference evidence="5 6" key="1">
    <citation type="submission" date="2015-04" db="EMBL/GenBank/DDBJ databases">
        <title>Complete Genome Sequence of Kosmotoga pacifica SLHLJ1.</title>
        <authorList>
            <person name="Jiang L.J."/>
            <person name="Shao Z.Z."/>
            <person name="Jebbar M."/>
        </authorList>
    </citation>
    <scope>NUCLEOTIDE SEQUENCE [LARGE SCALE GENOMIC DNA]</scope>
    <source>
        <strain evidence="5 6">SLHLJ1</strain>
    </source>
</reference>
<dbReference type="Gene3D" id="3.40.1400.10">
    <property type="entry name" value="Sugar-phosphate isomerase, RpiB/LacA/LacB"/>
    <property type="match status" value="1"/>
</dbReference>
<dbReference type="PIRSF" id="PIRSF005384">
    <property type="entry name" value="RpiB_LacA_B"/>
    <property type="match status" value="1"/>
</dbReference>
<keyword evidence="6" id="KW-1185">Reference proteome</keyword>
<dbReference type="NCBIfam" id="NF004051">
    <property type="entry name" value="PRK05571.1"/>
    <property type="match status" value="1"/>
</dbReference>
<dbReference type="InterPro" id="IPR004785">
    <property type="entry name" value="RpiB"/>
</dbReference>
<dbReference type="InterPro" id="IPR036569">
    <property type="entry name" value="RpiB_LacA_LacB_sf"/>
</dbReference>
<proteinExistence type="inferred from homology"/>
<accession>A0A0G2Z4F6</accession>
<evidence type="ECO:0000256" key="3">
    <source>
        <dbReference type="PIRSR" id="PIRSR005384-1"/>
    </source>
</evidence>
<dbReference type="Proteomes" id="UP000035159">
    <property type="component" value="Chromosome"/>
</dbReference>
<evidence type="ECO:0000313" key="6">
    <source>
        <dbReference type="Proteomes" id="UP000035159"/>
    </source>
</evidence>
<dbReference type="GO" id="GO:0004751">
    <property type="term" value="F:ribose-5-phosphate isomerase activity"/>
    <property type="evidence" value="ECO:0007669"/>
    <property type="project" value="TreeGrafter"/>
</dbReference>
<gene>
    <name evidence="5" type="ORF">IX53_00100</name>
</gene>
<dbReference type="PANTHER" id="PTHR30345:SF0">
    <property type="entry name" value="DNA DAMAGE-REPAIR_TOLERATION PROTEIN DRT102"/>
    <property type="match status" value="1"/>
</dbReference>
<dbReference type="EMBL" id="CP011232">
    <property type="protein sequence ID" value="AKI96490.1"/>
    <property type="molecule type" value="Genomic_DNA"/>
</dbReference>
<dbReference type="STRING" id="1330330.IX53_00100"/>
<dbReference type="OrthoDB" id="1778624at2"/>
<dbReference type="PATRIC" id="fig|1330330.3.peg.20"/>
<evidence type="ECO:0000256" key="2">
    <source>
        <dbReference type="ARBA" id="ARBA00023235"/>
    </source>
</evidence>
<dbReference type="AlphaFoldDB" id="A0A0G2Z4F6"/>
<dbReference type="GO" id="GO:0019316">
    <property type="term" value="P:D-allose catabolic process"/>
    <property type="evidence" value="ECO:0007669"/>
    <property type="project" value="TreeGrafter"/>
</dbReference>
<feature type="binding site" evidence="4">
    <location>
        <position position="109"/>
    </location>
    <ligand>
        <name>D-ribulose 5-phosphate</name>
        <dbReference type="ChEBI" id="CHEBI:58121"/>
    </ligand>
</feature>
<comment type="similarity">
    <text evidence="1">Belongs to the LacAB/RpiB family.</text>
</comment>
<dbReference type="NCBIfam" id="TIGR01120">
    <property type="entry name" value="rpiB"/>
    <property type="match status" value="1"/>
</dbReference>
<dbReference type="NCBIfam" id="TIGR00689">
    <property type="entry name" value="rpiB_lacA_lacB"/>
    <property type="match status" value="1"/>
</dbReference>
<feature type="binding site" evidence="4">
    <location>
        <begin position="66"/>
        <end position="70"/>
    </location>
    <ligand>
        <name>D-ribulose 5-phosphate</name>
        <dbReference type="ChEBI" id="CHEBI:58121"/>
    </ligand>
</feature>
<dbReference type="KEGG" id="kpf:IX53_00100"/>
<evidence type="ECO:0000256" key="4">
    <source>
        <dbReference type="PIRSR" id="PIRSR005384-2"/>
    </source>
</evidence>
<dbReference type="InterPro" id="IPR003500">
    <property type="entry name" value="RpiB_LacA_LacB"/>
</dbReference>
<dbReference type="Pfam" id="PF02502">
    <property type="entry name" value="LacAB_rpiB"/>
    <property type="match status" value="1"/>
</dbReference>
<protein>
    <submittedName>
        <fullName evidence="5">Ribose 5-phosphate isomerase</fullName>
    </submittedName>
</protein>
<keyword evidence="2 5" id="KW-0413">Isomerase</keyword>
<organism evidence="5 6">
    <name type="scientific">Kosmotoga pacifica</name>
    <dbReference type="NCBI Taxonomy" id="1330330"/>
    <lineage>
        <taxon>Bacteria</taxon>
        <taxon>Thermotogati</taxon>
        <taxon>Thermotogota</taxon>
        <taxon>Thermotogae</taxon>
        <taxon>Kosmotogales</taxon>
        <taxon>Kosmotogaceae</taxon>
        <taxon>Kosmotoga</taxon>
    </lineage>
</organism>
<sequence>MKIAIASDHAGYRLKENLIPYLRELGHQVEDLGTYSEDSVDYPDFAARVARKVMSGTCDRGLLICGTGIGMSIAANKYKGVRAALCLFPEMAELARKHNDANVLVLAGRLTGFELAHWIVKTFFETEFEGGRHGRRVEKIERNPLEETGGTS</sequence>
<dbReference type="GO" id="GO:0009052">
    <property type="term" value="P:pentose-phosphate shunt, non-oxidative branch"/>
    <property type="evidence" value="ECO:0007669"/>
    <property type="project" value="TreeGrafter"/>
</dbReference>
<feature type="binding site" evidence="4">
    <location>
        <position position="99"/>
    </location>
    <ligand>
        <name>D-ribulose 5-phosphate</name>
        <dbReference type="ChEBI" id="CHEBI:58121"/>
    </ligand>
</feature>
<dbReference type="PANTHER" id="PTHR30345">
    <property type="entry name" value="RIBOSE-5-PHOSPHATE ISOMERASE B"/>
    <property type="match status" value="1"/>
</dbReference>
<name>A0A0G2Z4F6_9BACT</name>